<name>A0A195DY74_9HYME</name>
<organism evidence="2 3">
    <name type="scientific">Trachymyrmex cornetzi</name>
    <dbReference type="NCBI Taxonomy" id="471704"/>
    <lineage>
        <taxon>Eukaryota</taxon>
        <taxon>Metazoa</taxon>
        <taxon>Ecdysozoa</taxon>
        <taxon>Arthropoda</taxon>
        <taxon>Hexapoda</taxon>
        <taxon>Insecta</taxon>
        <taxon>Pterygota</taxon>
        <taxon>Neoptera</taxon>
        <taxon>Endopterygota</taxon>
        <taxon>Hymenoptera</taxon>
        <taxon>Apocrita</taxon>
        <taxon>Aculeata</taxon>
        <taxon>Formicoidea</taxon>
        <taxon>Formicidae</taxon>
        <taxon>Myrmicinae</taxon>
        <taxon>Trachymyrmex</taxon>
    </lineage>
</organism>
<feature type="compositionally biased region" description="Polar residues" evidence="1">
    <location>
        <begin position="531"/>
        <end position="542"/>
    </location>
</feature>
<feature type="region of interest" description="Disordered" evidence="1">
    <location>
        <begin position="389"/>
        <end position="423"/>
    </location>
</feature>
<evidence type="ECO:0000313" key="2">
    <source>
        <dbReference type="EMBL" id="KYN17657.1"/>
    </source>
</evidence>
<keyword evidence="3" id="KW-1185">Reference proteome</keyword>
<accession>A0A195DY74</accession>
<evidence type="ECO:0000256" key="1">
    <source>
        <dbReference type="SAM" id="MobiDB-lite"/>
    </source>
</evidence>
<feature type="compositionally biased region" description="Basic and acidic residues" evidence="1">
    <location>
        <begin position="543"/>
        <end position="556"/>
    </location>
</feature>
<dbReference type="EMBL" id="KQ980107">
    <property type="protein sequence ID" value="KYN17657.1"/>
    <property type="molecule type" value="Genomic_DNA"/>
</dbReference>
<feature type="region of interest" description="Disordered" evidence="1">
    <location>
        <begin position="529"/>
        <end position="556"/>
    </location>
</feature>
<feature type="compositionally biased region" description="Polar residues" evidence="1">
    <location>
        <begin position="396"/>
        <end position="418"/>
    </location>
</feature>
<dbReference type="AlphaFoldDB" id="A0A195DY74"/>
<dbReference type="Proteomes" id="UP000078492">
    <property type="component" value="Unassembled WGS sequence"/>
</dbReference>
<protein>
    <submittedName>
        <fullName evidence="2">Uncharacterized protein</fullName>
    </submittedName>
</protein>
<evidence type="ECO:0000313" key="3">
    <source>
        <dbReference type="Proteomes" id="UP000078492"/>
    </source>
</evidence>
<reference evidence="2 3" key="1">
    <citation type="submission" date="2015-09" db="EMBL/GenBank/DDBJ databases">
        <title>Trachymyrmex cornetzi WGS genome.</title>
        <authorList>
            <person name="Nygaard S."/>
            <person name="Hu H."/>
            <person name="Boomsma J."/>
            <person name="Zhang G."/>
        </authorList>
    </citation>
    <scope>NUCLEOTIDE SEQUENCE [LARGE SCALE GENOMIC DNA]</scope>
    <source>
        <strain evidence="2">Tcor2-1</strain>
        <tissue evidence="2">Whole body</tissue>
    </source>
</reference>
<gene>
    <name evidence="2" type="ORF">ALC57_10026</name>
</gene>
<proteinExistence type="predicted"/>
<sequence length="556" mass="63895">MGQTMGRMPETWEGLLEEKDRVLHWSSEVLARVQDNVRNEDTFLMDYDDDKVDAKIDTWIKTNRTRVDETFNKFPNVSHQLKNVVNTGIEKLVEEIRTKTRKDYQNAYNDIKKFNKKVDRLGSDERKIHAEIQNLEAECAGNTQKFKKKFGPLRLKVFDNLRTGEKMIFQDKRLKSDFIKKMTCGNGRERYEYKTTPYSVDTIQKRITSSGFCAECIQHIQKEIQAVELNMLSDDLTDEERKIRSVLKYRRRLRPGDAEKVAQYFINGGPEAGHSHFVRVFNATRDSADSATNSFSGVVDKKKYASYVSPTIQGVDISALRTMKQPFVYPPTGVYDPTMIPLSTISHPHGLPHTLLRAVTFPAHVLHRILHPRLYHHYPLYHRGVIRSTNDKSDTDQTVGQCENNDDSNTSNLPNARSNADKPAEQNVLGLNDPLQYPGAYIADALYQPMQYQNYPYNSYYNPWINMVHSIPNGYLLQPMSLPMSLYPQDKLSDPWTSASNPQSFCKNNVNTEQKNEVLSTDKTKYLNGIEKSNNTTKNNIPNEEKKTVKNGNDKS</sequence>